<dbReference type="Pfam" id="PF03446">
    <property type="entry name" value="NAD_binding_2"/>
    <property type="match status" value="1"/>
</dbReference>
<evidence type="ECO:0000313" key="7">
    <source>
        <dbReference type="EMBL" id="MBD2771024.1"/>
    </source>
</evidence>
<organism evidence="7 8">
    <name type="scientific">Iningainema tapete BLCC-T55</name>
    <dbReference type="NCBI Taxonomy" id="2748662"/>
    <lineage>
        <taxon>Bacteria</taxon>
        <taxon>Bacillati</taxon>
        <taxon>Cyanobacteriota</taxon>
        <taxon>Cyanophyceae</taxon>
        <taxon>Nostocales</taxon>
        <taxon>Scytonemataceae</taxon>
        <taxon>Iningainema tapete</taxon>
    </lineage>
</organism>
<dbReference type="Gene3D" id="1.10.1040.10">
    <property type="entry name" value="N-(1-d-carboxylethyl)-l-norvaline Dehydrogenase, domain 2"/>
    <property type="match status" value="1"/>
</dbReference>
<protein>
    <submittedName>
        <fullName evidence="7">NAD(P)-dependent oxidoreductase</fullName>
    </submittedName>
</protein>
<dbReference type="InterPro" id="IPR036291">
    <property type="entry name" value="NAD(P)-bd_dom_sf"/>
</dbReference>
<dbReference type="EMBL" id="JACXAE010000013">
    <property type="protein sequence ID" value="MBD2771024.1"/>
    <property type="molecule type" value="Genomic_DNA"/>
</dbReference>
<dbReference type="GO" id="GO:0051287">
    <property type="term" value="F:NAD binding"/>
    <property type="evidence" value="ECO:0007669"/>
    <property type="project" value="InterPro"/>
</dbReference>
<sequence>MKVGFIGLGNMGQAMAGNLLKAGHELTVYNRTRSAADQLEQAGAKVADSASSAAHNAEVLITMLANDAAVEATILSEEGYSTLETLKQGAIHVSMSTISVALSQKLAKAHQAAGQAYLAAPVFGRPDAAAAAKLWIVAGGESELIERCRPLFDAMGQGVLTVGEEPWTANLVKLTGNFMIVSMLEALSEAFALMQKSGVEPQQFLEIVNTALFKSPLYEKYGSIIVEERYEPASFKLNLGLKDVRLVLEAAEKAAVPMPLASLIRDQFLSGVARGHGEIDWAGLGRVSAENAGISPLT</sequence>
<gene>
    <name evidence="7" type="ORF">ICL16_02515</name>
</gene>
<feature type="domain" description="3-hydroxyisobutyrate dehydrogenase-like NAD-binding" evidence="6">
    <location>
        <begin position="169"/>
        <end position="281"/>
    </location>
</feature>
<dbReference type="GO" id="GO:0016491">
    <property type="term" value="F:oxidoreductase activity"/>
    <property type="evidence" value="ECO:0007669"/>
    <property type="project" value="UniProtKB-KW"/>
</dbReference>
<accession>A0A8J6XAR2</accession>
<keyword evidence="3" id="KW-0520">NAD</keyword>
<dbReference type="Pfam" id="PF14833">
    <property type="entry name" value="NAD_binding_11"/>
    <property type="match status" value="1"/>
</dbReference>
<dbReference type="SUPFAM" id="SSF51735">
    <property type="entry name" value="NAD(P)-binding Rossmann-fold domains"/>
    <property type="match status" value="1"/>
</dbReference>
<dbReference type="InterPro" id="IPR006115">
    <property type="entry name" value="6PGDH_NADP-bd"/>
</dbReference>
<comment type="caution">
    <text evidence="7">The sequence shown here is derived from an EMBL/GenBank/DDBJ whole genome shotgun (WGS) entry which is preliminary data.</text>
</comment>
<evidence type="ECO:0000256" key="1">
    <source>
        <dbReference type="ARBA" id="ARBA00009080"/>
    </source>
</evidence>
<evidence type="ECO:0000256" key="2">
    <source>
        <dbReference type="ARBA" id="ARBA00023002"/>
    </source>
</evidence>
<dbReference type="GO" id="GO:0016054">
    <property type="term" value="P:organic acid catabolic process"/>
    <property type="evidence" value="ECO:0007669"/>
    <property type="project" value="UniProtKB-ARBA"/>
</dbReference>
<dbReference type="InterPro" id="IPR029154">
    <property type="entry name" value="HIBADH-like_NADP-bd"/>
</dbReference>
<dbReference type="InterPro" id="IPR015815">
    <property type="entry name" value="HIBADH-related"/>
</dbReference>
<proteinExistence type="inferred from homology"/>
<dbReference type="SUPFAM" id="SSF48179">
    <property type="entry name" value="6-phosphogluconate dehydrogenase C-terminal domain-like"/>
    <property type="match status" value="1"/>
</dbReference>
<dbReference type="InterPro" id="IPR002204">
    <property type="entry name" value="3-OH-isobutyrate_DH-rel_CS"/>
</dbReference>
<evidence type="ECO:0000256" key="4">
    <source>
        <dbReference type="PIRSR" id="PIRSR000103-1"/>
    </source>
</evidence>
<dbReference type="GO" id="GO:0050661">
    <property type="term" value="F:NADP binding"/>
    <property type="evidence" value="ECO:0007669"/>
    <property type="project" value="InterPro"/>
</dbReference>
<evidence type="ECO:0000313" key="8">
    <source>
        <dbReference type="Proteomes" id="UP000629098"/>
    </source>
</evidence>
<evidence type="ECO:0000259" key="5">
    <source>
        <dbReference type="Pfam" id="PF03446"/>
    </source>
</evidence>
<comment type="similarity">
    <text evidence="1">Belongs to the HIBADH-related family.</text>
</comment>
<dbReference type="AlphaFoldDB" id="A0A8J6XAR2"/>
<dbReference type="PROSITE" id="PS00895">
    <property type="entry name" value="3_HYDROXYISOBUT_DH"/>
    <property type="match status" value="1"/>
</dbReference>
<dbReference type="InterPro" id="IPR008927">
    <property type="entry name" value="6-PGluconate_DH-like_C_sf"/>
</dbReference>
<keyword evidence="8" id="KW-1185">Reference proteome</keyword>
<evidence type="ECO:0000259" key="6">
    <source>
        <dbReference type="Pfam" id="PF14833"/>
    </source>
</evidence>
<feature type="active site" evidence="4">
    <location>
        <position position="173"/>
    </location>
</feature>
<name>A0A8J6XAR2_9CYAN</name>
<reference evidence="7" key="1">
    <citation type="submission" date="2020-09" db="EMBL/GenBank/DDBJ databases">
        <title>Iningainema tapete sp. nov. (Scytonemataceae, Cyanobacteria) from greenhouses in central Florida (USA) produces two types of nodularin with biosynthetic potential for microcystin-LR and anabaenopeptins.</title>
        <authorList>
            <person name="Berthold D.E."/>
            <person name="Lefler F.W."/>
            <person name="Huang I.-S."/>
            <person name="Abdulla H."/>
            <person name="Zimba P.V."/>
            <person name="Laughinghouse H.D. IV."/>
        </authorList>
    </citation>
    <scope>NUCLEOTIDE SEQUENCE</scope>
    <source>
        <strain evidence="7">BLCCT55</strain>
    </source>
</reference>
<dbReference type="Gene3D" id="3.40.50.720">
    <property type="entry name" value="NAD(P)-binding Rossmann-like Domain"/>
    <property type="match status" value="1"/>
</dbReference>
<dbReference type="InterPro" id="IPR013328">
    <property type="entry name" value="6PGD_dom2"/>
</dbReference>
<keyword evidence="2" id="KW-0560">Oxidoreductase</keyword>
<dbReference type="Proteomes" id="UP000629098">
    <property type="component" value="Unassembled WGS sequence"/>
</dbReference>
<dbReference type="PIRSF" id="PIRSF000103">
    <property type="entry name" value="HIBADH"/>
    <property type="match status" value="1"/>
</dbReference>
<evidence type="ECO:0000256" key="3">
    <source>
        <dbReference type="ARBA" id="ARBA00023027"/>
    </source>
</evidence>
<dbReference type="InterPro" id="IPR051265">
    <property type="entry name" value="HIBADH-related_NP60_sf"/>
</dbReference>
<feature type="domain" description="6-phosphogluconate dehydrogenase NADP-binding" evidence="5">
    <location>
        <begin position="2"/>
        <end position="163"/>
    </location>
</feature>
<dbReference type="PANTHER" id="PTHR43580">
    <property type="entry name" value="OXIDOREDUCTASE GLYR1-RELATED"/>
    <property type="match status" value="1"/>
</dbReference>
<dbReference type="PANTHER" id="PTHR43580:SF2">
    <property type="entry name" value="CYTOKINE-LIKE NUCLEAR FACTOR N-PAC"/>
    <property type="match status" value="1"/>
</dbReference>